<accession>A0ABW5ACL1</accession>
<keyword evidence="2" id="KW-1185">Reference proteome</keyword>
<evidence type="ECO:0000313" key="2">
    <source>
        <dbReference type="Proteomes" id="UP001597413"/>
    </source>
</evidence>
<dbReference type="RefSeq" id="WP_377391129.1">
    <property type="nucleotide sequence ID" value="NZ_JBHUIX010000013.1"/>
</dbReference>
<reference evidence="2" key="1">
    <citation type="journal article" date="2019" name="Int. J. Syst. Evol. Microbiol.">
        <title>The Global Catalogue of Microorganisms (GCM) 10K type strain sequencing project: providing services to taxonomists for standard genome sequencing and annotation.</title>
        <authorList>
            <consortium name="The Broad Institute Genomics Platform"/>
            <consortium name="The Broad Institute Genome Sequencing Center for Infectious Disease"/>
            <person name="Wu L."/>
            <person name="Ma J."/>
        </authorList>
    </citation>
    <scope>NUCLEOTIDE SEQUENCE [LARGE SCALE GENOMIC DNA]</scope>
    <source>
        <strain evidence="2">CCUG 55131</strain>
    </source>
</reference>
<evidence type="ECO:0000313" key="1">
    <source>
        <dbReference type="EMBL" id="MFD2175048.1"/>
    </source>
</evidence>
<dbReference type="InterPro" id="IPR016888">
    <property type="entry name" value="UCP028498"/>
</dbReference>
<dbReference type="EMBL" id="JBHUIX010000013">
    <property type="protein sequence ID" value="MFD2175048.1"/>
    <property type="molecule type" value="Genomic_DNA"/>
</dbReference>
<name>A0ABW5ACL1_9RHOB</name>
<sequence>MRQPWSAEDQARIAATESFRIAPYRADGKTPGTPTYIWFVQVEGRLFVRAYSGTGSRWFQAGLHQRAGQIVLDGTPREVTFAPVDPALSGAIDAAYRAKYTTSRYLAPMISDRAQAATLEVLPRAAAA</sequence>
<dbReference type="Pfam" id="PF10012">
    <property type="entry name" value="DUF2255"/>
    <property type="match status" value="1"/>
</dbReference>
<gene>
    <name evidence="1" type="ORF">ACFSM0_13210</name>
</gene>
<organism evidence="1 2">
    <name type="scientific">Rhodobacter lacus</name>
    <dbReference type="NCBI Taxonomy" id="1641972"/>
    <lineage>
        <taxon>Bacteria</taxon>
        <taxon>Pseudomonadati</taxon>
        <taxon>Pseudomonadota</taxon>
        <taxon>Alphaproteobacteria</taxon>
        <taxon>Rhodobacterales</taxon>
        <taxon>Rhodobacter group</taxon>
        <taxon>Rhodobacter</taxon>
    </lineage>
</organism>
<comment type="caution">
    <text evidence="1">The sequence shown here is derived from an EMBL/GenBank/DDBJ whole genome shotgun (WGS) entry which is preliminary data.</text>
</comment>
<proteinExistence type="predicted"/>
<protein>
    <submittedName>
        <fullName evidence="1">DUF2255 family protein</fullName>
    </submittedName>
</protein>
<dbReference type="Proteomes" id="UP001597413">
    <property type="component" value="Unassembled WGS sequence"/>
</dbReference>